<dbReference type="Gene3D" id="1.10.510.10">
    <property type="entry name" value="Transferase(Phosphotransferase) domain 1"/>
    <property type="match status" value="1"/>
</dbReference>
<dbReference type="Proteomes" id="UP001408356">
    <property type="component" value="Unassembled WGS sequence"/>
</dbReference>
<keyword evidence="4" id="KW-1185">Reference proteome</keyword>
<dbReference type="SUPFAM" id="SSF56112">
    <property type="entry name" value="Protein kinase-like (PK-like)"/>
    <property type="match status" value="1"/>
</dbReference>
<gene>
    <name evidence="3" type="ORF">SUNI508_06837</name>
</gene>
<accession>A0ABR2UZG5</accession>
<dbReference type="InterPro" id="IPR000719">
    <property type="entry name" value="Prot_kinase_dom"/>
</dbReference>
<sequence length="638" mass="72853">MAQATQPGKPLPEEDLERFDPLAATNRSLNYDFIVELFPGTWKVIRKSDRFEFLAHEETRRLQDNAGSLTPLAHMLDPNGWDLMSAVMRIFNHENLINFVDWIQVQTTENGQLRGLPPRHFIIWDFCNAGILENLFMVERKTPMSELHADQELRKAQDDPTYKQAMEEAHLQPSAFLPEAFCWHVLCSVLNALAWLHDGLREEWDCDQNAWVLKRADVDWQTILHRNISPDNIFFCHPQTRFETYGLCKLGNFGNSFVSGVFNGIGVVQAIAPPARWQRVLAPQQGISPNLEEIRRRDAAIEDPPHPPTQDQPYTITSEYRALADVIVAMMVKPADPDEANNHWQKLRSLNAHDWQAAIAHTTYTKVLKNFVAELMSATERPFKYDPSRRPIDRAQRTFLMYKKAKSLQQKFRTLKDEGKDVVTTTHLQIEQGKLDRKAAEEHADNEQHKQDVLEYLQNSNRFAGSDDPPTSMDDLLDEIDELLPALKRSSTQKLLLPSTQKLLRSLKRSSTQKLHRSPKRSITQHPKAPALKSSSHHSKDPPSTQKIQHSKAPPITQKIDHPKAPPKAPPTTQKIDHSKAPPATQKLLRSLKRSITQKILPALKRSITQKLLPALKSSSQKPHPAAFSGWCGWQQLR</sequence>
<evidence type="ECO:0000259" key="2">
    <source>
        <dbReference type="PROSITE" id="PS50011"/>
    </source>
</evidence>
<evidence type="ECO:0000313" key="4">
    <source>
        <dbReference type="Proteomes" id="UP001408356"/>
    </source>
</evidence>
<reference evidence="3 4" key="1">
    <citation type="journal article" date="2024" name="J. Plant Pathol.">
        <title>Sequence and assembly of the genome of Seiridium unicorne, isolate CBS 538.82, causal agent of cypress canker disease.</title>
        <authorList>
            <person name="Scali E."/>
            <person name="Rocca G.D."/>
            <person name="Danti R."/>
            <person name="Garbelotto M."/>
            <person name="Barberini S."/>
            <person name="Baroncelli R."/>
            <person name="Emiliani G."/>
        </authorList>
    </citation>
    <scope>NUCLEOTIDE SEQUENCE [LARGE SCALE GENOMIC DNA]</scope>
    <source>
        <strain evidence="3 4">BM-138-508</strain>
    </source>
</reference>
<dbReference type="InterPro" id="IPR053083">
    <property type="entry name" value="TF_kinase-domain_protein"/>
</dbReference>
<protein>
    <recommendedName>
        <fullName evidence="2">Protein kinase domain-containing protein</fullName>
    </recommendedName>
</protein>
<organism evidence="3 4">
    <name type="scientific">Seiridium unicorne</name>
    <dbReference type="NCBI Taxonomy" id="138068"/>
    <lineage>
        <taxon>Eukaryota</taxon>
        <taxon>Fungi</taxon>
        <taxon>Dikarya</taxon>
        <taxon>Ascomycota</taxon>
        <taxon>Pezizomycotina</taxon>
        <taxon>Sordariomycetes</taxon>
        <taxon>Xylariomycetidae</taxon>
        <taxon>Amphisphaeriales</taxon>
        <taxon>Sporocadaceae</taxon>
        <taxon>Seiridium</taxon>
    </lineage>
</organism>
<dbReference type="PROSITE" id="PS50011">
    <property type="entry name" value="PROTEIN_KINASE_DOM"/>
    <property type="match status" value="1"/>
</dbReference>
<name>A0ABR2UZG5_9PEZI</name>
<feature type="region of interest" description="Disordered" evidence="1">
    <location>
        <begin position="505"/>
        <end position="583"/>
    </location>
</feature>
<dbReference type="InterPro" id="IPR011009">
    <property type="entry name" value="Kinase-like_dom_sf"/>
</dbReference>
<dbReference type="EMBL" id="JARVKF010000268">
    <property type="protein sequence ID" value="KAK9420078.1"/>
    <property type="molecule type" value="Genomic_DNA"/>
</dbReference>
<proteinExistence type="predicted"/>
<dbReference type="PANTHER" id="PTHR44305:SF24">
    <property type="entry name" value="TYROSINE-PROTEIN KINASE C03B1.5-RELATED"/>
    <property type="match status" value="1"/>
</dbReference>
<evidence type="ECO:0000256" key="1">
    <source>
        <dbReference type="SAM" id="MobiDB-lite"/>
    </source>
</evidence>
<feature type="region of interest" description="Disordered" evidence="1">
    <location>
        <begin position="617"/>
        <end position="638"/>
    </location>
</feature>
<feature type="domain" description="Protein kinase" evidence="2">
    <location>
        <begin position="31"/>
        <end position="400"/>
    </location>
</feature>
<dbReference type="PANTHER" id="PTHR44305">
    <property type="entry name" value="SI:DKEY-192D15.2-RELATED"/>
    <property type="match status" value="1"/>
</dbReference>
<evidence type="ECO:0000313" key="3">
    <source>
        <dbReference type="EMBL" id="KAK9420078.1"/>
    </source>
</evidence>
<comment type="caution">
    <text evidence="3">The sequence shown here is derived from an EMBL/GenBank/DDBJ whole genome shotgun (WGS) entry which is preliminary data.</text>
</comment>